<dbReference type="EMBL" id="MU006712">
    <property type="protein sequence ID" value="KAF2628724.1"/>
    <property type="molecule type" value="Genomic_DNA"/>
</dbReference>
<comment type="caution">
    <text evidence="1">The sequence shown here is derived from an EMBL/GenBank/DDBJ whole genome shotgun (WGS) entry which is preliminary data.</text>
</comment>
<evidence type="ECO:0000313" key="2">
    <source>
        <dbReference type="Proteomes" id="UP000799754"/>
    </source>
</evidence>
<reference evidence="1" key="1">
    <citation type="journal article" date="2020" name="Stud. Mycol.">
        <title>101 Dothideomycetes genomes: a test case for predicting lifestyles and emergence of pathogens.</title>
        <authorList>
            <person name="Haridas S."/>
            <person name="Albert R."/>
            <person name="Binder M."/>
            <person name="Bloem J."/>
            <person name="Labutti K."/>
            <person name="Salamov A."/>
            <person name="Andreopoulos B."/>
            <person name="Baker S."/>
            <person name="Barry K."/>
            <person name="Bills G."/>
            <person name="Bluhm B."/>
            <person name="Cannon C."/>
            <person name="Castanera R."/>
            <person name="Culley D."/>
            <person name="Daum C."/>
            <person name="Ezra D."/>
            <person name="Gonzalez J."/>
            <person name="Henrissat B."/>
            <person name="Kuo A."/>
            <person name="Liang C."/>
            <person name="Lipzen A."/>
            <person name="Lutzoni F."/>
            <person name="Magnuson J."/>
            <person name="Mondo S."/>
            <person name="Nolan M."/>
            <person name="Ohm R."/>
            <person name="Pangilinan J."/>
            <person name="Park H.-J."/>
            <person name="Ramirez L."/>
            <person name="Alfaro M."/>
            <person name="Sun H."/>
            <person name="Tritt A."/>
            <person name="Yoshinaga Y."/>
            <person name="Zwiers L.-H."/>
            <person name="Turgeon B."/>
            <person name="Goodwin S."/>
            <person name="Spatafora J."/>
            <person name="Crous P."/>
            <person name="Grigoriev I."/>
        </authorList>
    </citation>
    <scope>NUCLEOTIDE SEQUENCE</scope>
    <source>
        <strain evidence="1">CBS 525.71</strain>
    </source>
</reference>
<protein>
    <submittedName>
        <fullName evidence="1">HET-domain-containing protein</fullName>
    </submittedName>
</protein>
<accession>A0ACB6S5R4</accession>
<proteinExistence type="predicted"/>
<keyword evidence="2" id="KW-1185">Reference proteome</keyword>
<evidence type="ECO:0000313" key="1">
    <source>
        <dbReference type="EMBL" id="KAF2628724.1"/>
    </source>
</evidence>
<gene>
    <name evidence="1" type="ORF">BU25DRAFT_466527</name>
</gene>
<organism evidence="1 2">
    <name type="scientific">Macroventuria anomochaeta</name>
    <dbReference type="NCBI Taxonomy" id="301207"/>
    <lineage>
        <taxon>Eukaryota</taxon>
        <taxon>Fungi</taxon>
        <taxon>Dikarya</taxon>
        <taxon>Ascomycota</taxon>
        <taxon>Pezizomycotina</taxon>
        <taxon>Dothideomycetes</taxon>
        <taxon>Pleosporomycetidae</taxon>
        <taxon>Pleosporales</taxon>
        <taxon>Pleosporineae</taxon>
        <taxon>Didymellaceae</taxon>
        <taxon>Macroventuria</taxon>
    </lineage>
</organism>
<name>A0ACB6S5R4_9PLEO</name>
<sequence>MRFLTSITARQGESTIPPYAILSHTWGADKDEVTFADLVTGNSKAKRGYEKIRFCGQQAQQDNLQHFWVDTCCTNKMDKAELSYAIQSMFRWYQNATKCYVYLSEPAFRSSQWFTRGWTLQELLAPSIVEFYSQEWEKLGDKGSLKLLIRKITSIPYEVLNGAPLSRSSIGDRLRWKGGRVTKHEEDGAYSLQGILDVELAPRP</sequence>
<dbReference type="Proteomes" id="UP000799754">
    <property type="component" value="Unassembled WGS sequence"/>
</dbReference>